<dbReference type="RefSeq" id="WP_101521730.1">
    <property type="nucleotide sequence ID" value="NZ_PKLZ01000008.1"/>
</dbReference>
<accession>A0A2N5Y264</accession>
<keyword evidence="1" id="KW-0732">Signal</keyword>
<evidence type="ECO:0000256" key="1">
    <source>
        <dbReference type="SAM" id="SignalP"/>
    </source>
</evidence>
<dbReference type="EMBL" id="PKLZ01000008">
    <property type="protein sequence ID" value="PLW82478.1"/>
    <property type="molecule type" value="Genomic_DNA"/>
</dbReference>
<name>A0A2N5Y264_9GAMM</name>
<dbReference type="InterPro" id="IPR010727">
    <property type="entry name" value="DUF1302"/>
</dbReference>
<reference evidence="3" key="1">
    <citation type="submission" date="2017-11" db="EMBL/GenBank/DDBJ databases">
        <title>The draft genome sequence of Chromatocurvus sp. F02.</title>
        <authorList>
            <person name="Du Z.-J."/>
            <person name="Chang Y.-Q."/>
        </authorList>
    </citation>
    <scope>NUCLEOTIDE SEQUENCE [LARGE SCALE GENOMIC DNA]</scope>
    <source>
        <strain evidence="3">F02</strain>
    </source>
</reference>
<protein>
    <submittedName>
        <fullName evidence="2">DUF1302 domain-containing protein</fullName>
    </submittedName>
</protein>
<feature type="chain" id="PRO_5014820945" evidence="1">
    <location>
        <begin position="30"/>
        <end position="619"/>
    </location>
</feature>
<organism evidence="2 3">
    <name type="scientific">Kineobactrum sediminis</name>
    <dbReference type="NCBI Taxonomy" id="1905677"/>
    <lineage>
        <taxon>Bacteria</taxon>
        <taxon>Pseudomonadati</taxon>
        <taxon>Pseudomonadota</taxon>
        <taxon>Gammaproteobacteria</taxon>
        <taxon>Cellvibrionales</taxon>
        <taxon>Halieaceae</taxon>
        <taxon>Kineobactrum</taxon>
    </lineage>
</organism>
<gene>
    <name evidence="2" type="ORF">CWI75_12055</name>
</gene>
<feature type="signal peptide" evidence="1">
    <location>
        <begin position="1"/>
        <end position="29"/>
    </location>
</feature>
<dbReference type="OrthoDB" id="7000272at2"/>
<dbReference type="Pfam" id="PF06980">
    <property type="entry name" value="DUF1302"/>
    <property type="match status" value="1"/>
</dbReference>
<keyword evidence="3" id="KW-1185">Reference proteome</keyword>
<sequence>MKAAPGCNRFVNKSPMVLALLAASTTLPAAAVTFDLGPFEGNLSSTLSVGASWRTESASLGVLSPGNTNGRGSASSSTADDGNLNYDSGDMFSLLFKGVHDLELSKDNYGFFTRIKYWYDYELDQSTVPHGHAANDYVPNATLDMSGFENLAQEQGIEFLDYYLYGGFDLGTMPLELRAGNMVLSWGESTFIQNGVNVINPFDVTALRKPGSEVKEALLPVGMVYANLGVTFDLSVEGFYQYNWERTILDECGTYWNSADPYGGGCDYLTISTAVPDGAQQDLGLTLPRGDDREASDSGQWGLALRYFVEPLNSTEFGLYYMNYHSRTPILSATNATENFGLPVNFGANPDFFFEFPEDIELWGLTFVTNLGSWAISGELSHRPDFPLQINTTEILQAVSLGTAAEWSRVLPRSLEAGPGGTLSGFDNVSYTQYQMTFIQFFDQVLGAQRLSFAGEIGGVWLGGMDSNQNYGRSPAYGVGEFEPFESDFFLWPGSPVACDSHPAAEAFAGIRPNTNSSYCNSDGFTDDFSWGYRVRASLDYTDVLAGINMTPNVAWSHDVSGNSPAPNFIEDRIAVSVGVIADYLNIYRAEISYTSFFNADYDEQEDRDFLSLSFSVAF</sequence>
<dbReference type="Proteomes" id="UP000234845">
    <property type="component" value="Unassembled WGS sequence"/>
</dbReference>
<comment type="caution">
    <text evidence="2">The sequence shown here is derived from an EMBL/GenBank/DDBJ whole genome shotgun (WGS) entry which is preliminary data.</text>
</comment>
<evidence type="ECO:0000313" key="2">
    <source>
        <dbReference type="EMBL" id="PLW82478.1"/>
    </source>
</evidence>
<evidence type="ECO:0000313" key="3">
    <source>
        <dbReference type="Proteomes" id="UP000234845"/>
    </source>
</evidence>
<proteinExistence type="predicted"/>
<dbReference type="AlphaFoldDB" id="A0A2N5Y264"/>